<dbReference type="AlphaFoldDB" id="A0AAP6WNM8"/>
<keyword evidence="1" id="KW-0812">Transmembrane</keyword>
<feature type="transmembrane region" description="Helical" evidence="1">
    <location>
        <begin position="21"/>
        <end position="41"/>
    </location>
</feature>
<gene>
    <name evidence="2" type="ORF">G6Z34_13770</name>
</gene>
<comment type="caution">
    <text evidence="2">The sequence shown here is derived from an EMBL/GenBank/DDBJ whole genome shotgun (WGS) entry which is preliminary data.</text>
</comment>
<dbReference type="Proteomes" id="UP000481454">
    <property type="component" value="Unassembled WGS sequence"/>
</dbReference>
<evidence type="ECO:0000256" key="1">
    <source>
        <dbReference type="SAM" id="Phobius"/>
    </source>
</evidence>
<proteinExistence type="predicted"/>
<evidence type="ECO:0000313" key="3">
    <source>
        <dbReference type="Proteomes" id="UP000481454"/>
    </source>
</evidence>
<protein>
    <submittedName>
        <fullName evidence="2">Uncharacterized protein</fullName>
    </submittedName>
</protein>
<evidence type="ECO:0000313" key="2">
    <source>
        <dbReference type="EMBL" id="NGU31153.1"/>
    </source>
</evidence>
<accession>A0AAP6WNM8</accession>
<feature type="transmembrane region" description="Helical" evidence="1">
    <location>
        <begin position="47"/>
        <end position="65"/>
    </location>
</feature>
<dbReference type="EMBL" id="JAALLZ010000006">
    <property type="protein sequence ID" value="NGU31153.1"/>
    <property type="molecule type" value="Genomic_DNA"/>
</dbReference>
<name>A0AAP6WNM8_CLOPF</name>
<keyword evidence="1" id="KW-1133">Transmembrane helix</keyword>
<reference evidence="2 3" key="1">
    <citation type="submission" date="2020-02" db="EMBL/GenBank/DDBJ databases">
        <title>Genomic Insights into the Phylogeny and Genetic Plasticity of the Human and Animal Enteric Pathogen Clostridium perfringens.</title>
        <authorList>
            <person name="Feng Y."/>
            <person name="Hu Y."/>
        </authorList>
    </citation>
    <scope>NUCLEOTIDE SEQUENCE [LARGE SCALE GENOMIC DNA]</scope>
    <source>
        <strain evidence="2 3">CP-40</strain>
    </source>
</reference>
<sequence length="71" mass="8511">MIIIDRITRIKNDVKKAMRSLFEWVGLFFFVSIGVDFVLWLNQFEVYKSNSILKIIIAIALWLYINKEEKE</sequence>
<keyword evidence="1" id="KW-0472">Membrane</keyword>
<organism evidence="2 3">
    <name type="scientific">Clostridium perfringens</name>
    <dbReference type="NCBI Taxonomy" id="1502"/>
    <lineage>
        <taxon>Bacteria</taxon>
        <taxon>Bacillati</taxon>
        <taxon>Bacillota</taxon>
        <taxon>Clostridia</taxon>
        <taxon>Eubacteriales</taxon>
        <taxon>Clostridiaceae</taxon>
        <taxon>Clostridium</taxon>
    </lineage>
</organism>
<dbReference type="RefSeq" id="WP_164801092.1">
    <property type="nucleotide sequence ID" value="NZ_CATNYN010000010.1"/>
</dbReference>